<gene>
    <name evidence="3" type="ORF">A3K92_03720</name>
</gene>
<keyword evidence="1" id="KW-0812">Transmembrane</keyword>
<keyword evidence="1" id="KW-0472">Membrane</keyword>
<organism evidence="3 4">
    <name type="scientific">Thermococcus gorgonarius</name>
    <dbReference type="NCBI Taxonomy" id="71997"/>
    <lineage>
        <taxon>Archaea</taxon>
        <taxon>Methanobacteriati</taxon>
        <taxon>Methanobacteriota</taxon>
        <taxon>Thermococci</taxon>
        <taxon>Thermococcales</taxon>
        <taxon>Thermococcaceae</taxon>
        <taxon>Thermococcus</taxon>
    </lineage>
</organism>
<dbReference type="InterPro" id="IPR039424">
    <property type="entry name" value="SBP_5"/>
</dbReference>
<evidence type="ECO:0000259" key="2">
    <source>
        <dbReference type="Pfam" id="PF00496"/>
    </source>
</evidence>
<dbReference type="SUPFAM" id="SSF53850">
    <property type="entry name" value="Periplasmic binding protein-like II"/>
    <property type="match status" value="1"/>
</dbReference>
<accession>A0A2Z2M618</accession>
<dbReference type="InterPro" id="IPR000914">
    <property type="entry name" value="SBP_5_dom"/>
</dbReference>
<protein>
    <submittedName>
        <fullName evidence="3">ABC transporter substrate-binding protein</fullName>
    </submittedName>
</protein>
<keyword evidence="4" id="KW-1185">Reference proteome</keyword>
<proteinExistence type="predicted"/>
<dbReference type="Gene3D" id="3.10.105.10">
    <property type="entry name" value="Dipeptide-binding Protein, Domain 3"/>
    <property type="match status" value="1"/>
</dbReference>
<dbReference type="PANTHER" id="PTHR30290:SF82">
    <property type="entry name" value="ABC-TYPE DIPEPTIDE_OLIGOPEPTIDE TRANSPORT SYSTEM, PERIPLASMIC COMPONENT"/>
    <property type="match status" value="1"/>
</dbReference>
<dbReference type="PANTHER" id="PTHR30290">
    <property type="entry name" value="PERIPLASMIC BINDING COMPONENT OF ABC TRANSPORTER"/>
    <property type="match status" value="1"/>
</dbReference>
<dbReference type="EMBL" id="CP014855">
    <property type="protein sequence ID" value="ASJ00643.1"/>
    <property type="molecule type" value="Genomic_DNA"/>
</dbReference>
<feature type="domain" description="Solute-binding protein family 5" evidence="2">
    <location>
        <begin position="93"/>
        <end position="481"/>
    </location>
</feature>
<feature type="transmembrane region" description="Helical" evidence="1">
    <location>
        <begin position="656"/>
        <end position="674"/>
    </location>
</feature>
<dbReference type="GO" id="GO:1904680">
    <property type="term" value="F:peptide transmembrane transporter activity"/>
    <property type="evidence" value="ECO:0007669"/>
    <property type="project" value="TreeGrafter"/>
</dbReference>
<reference evidence="3 4" key="1">
    <citation type="submission" date="2016-03" db="EMBL/GenBank/DDBJ databases">
        <title>Complete genome sequence of Thermococcus gorgonarius.</title>
        <authorList>
            <person name="Oger P.M."/>
        </authorList>
    </citation>
    <scope>NUCLEOTIDE SEQUENCE [LARGE SCALE GENOMIC DNA]</scope>
    <source>
        <strain evidence="3 4">W-12</strain>
    </source>
</reference>
<dbReference type="KEGG" id="tgg:A3K92_03720"/>
<dbReference type="AlphaFoldDB" id="A0A2Z2M618"/>
<keyword evidence="1" id="KW-1133">Transmembrane helix</keyword>
<dbReference type="Proteomes" id="UP000250134">
    <property type="component" value="Chromosome"/>
</dbReference>
<dbReference type="GO" id="GO:0015833">
    <property type="term" value="P:peptide transport"/>
    <property type="evidence" value="ECO:0007669"/>
    <property type="project" value="TreeGrafter"/>
</dbReference>
<dbReference type="OrthoDB" id="37176at2157"/>
<dbReference type="CDD" id="cd08509">
    <property type="entry name" value="PBP2_TmCBP_oligosaccharides_like"/>
    <property type="match status" value="1"/>
</dbReference>
<evidence type="ECO:0000313" key="4">
    <source>
        <dbReference type="Proteomes" id="UP000250134"/>
    </source>
</evidence>
<evidence type="ECO:0000313" key="3">
    <source>
        <dbReference type="EMBL" id="ASJ00643.1"/>
    </source>
</evidence>
<dbReference type="GeneID" id="33331628"/>
<evidence type="ECO:0000256" key="1">
    <source>
        <dbReference type="SAM" id="Phobius"/>
    </source>
</evidence>
<dbReference type="Gene3D" id="3.40.190.10">
    <property type="entry name" value="Periplasmic binding protein-like II"/>
    <property type="match status" value="1"/>
</dbReference>
<dbReference type="RefSeq" id="WP_088884980.1">
    <property type="nucleotide sequence ID" value="NZ_CP014855.1"/>
</dbReference>
<sequence length="679" mass="76590">MVNKKKIGGMFLLLVFVGSFWGLQPVSAQISLPREDTVFVTGAQWSPASTWNLFSPSQTWGTYTSGGFMYLPLFQYIAGLNVWVPIIGESFELVNETTLIVHLRPEAKWSDGEPITAEDVVYTFELSKKVGSGPAAGSEPYIGDVKAIDSHTVQFTIGPEKNLPMFLLYALQFAPAPKHIIEQVYQKVGNHIIEWRNCGGTCDDVVSTENGDVTINVPQVVSGPYKLYYFDELRIVYERIDDWWGKDIFGLPGPKYVVHRIYLSNEQALLDLRQGNVDWSGIFIPNVGNFKEIGTFYKGKPYFRPGAFVMLYFNHKDPILQDPNLRKAIAYAINYQEVLTKAFYDYSPQPSMSLVFTVFPHYRMWLNTTLAQEYWGNPEGKIPYDPERAKQILAQAGYKDVDGDGFLETPSGEKIELNIIVPTGWTDWMIAADLIAHDLQKIGLNVVANPVDYGAYWGMINGAGYTLALGWTNSPSFYHPWDTYRYVLDPRLTPPTGNWGFYNNSKALELLVEAAKAESSEELMKYYTEIQKLIYEDIPAVPIAYSVQWYAYSEKYWTGWPNEDNPWWTEVAPYREYSLPLWLLFGLKKKGEPVSPPQWAKPKDEGGILIPNKEVLSQLSGVFVPEVNVTETFTTSSTSETETQPQPQAPASSSRFIVGILGIVIAVIVIVIGARKLSK</sequence>
<name>A0A2Z2M618_THEGO</name>
<dbReference type="Pfam" id="PF00496">
    <property type="entry name" value="SBP_bac_5"/>
    <property type="match status" value="1"/>
</dbReference>
<dbReference type="Gene3D" id="3.90.76.10">
    <property type="entry name" value="Dipeptide-binding Protein, Domain 1"/>
    <property type="match status" value="1"/>
</dbReference>